<feature type="domain" description="HTH tetR-type" evidence="3">
    <location>
        <begin position="1"/>
        <end position="50"/>
    </location>
</feature>
<keyword evidence="1 2" id="KW-0238">DNA-binding</keyword>
<reference evidence="4 5" key="1">
    <citation type="submission" date="2019-03" db="EMBL/GenBank/DDBJ databases">
        <title>Genomic Encyclopedia of Type Strains, Phase IV (KMG-IV): sequencing the most valuable type-strain genomes for metagenomic binning, comparative biology and taxonomic classification.</title>
        <authorList>
            <person name="Goeker M."/>
        </authorList>
    </citation>
    <scope>NUCLEOTIDE SEQUENCE [LARGE SCALE GENOMIC DNA]</scope>
    <source>
        <strain evidence="4 5">DSM 28287</strain>
    </source>
</reference>
<evidence type="ECO:0000256" key="1">
    <source>
        <dbReference type="ARBA" id="ARBA00023125"/>
    </source>
</evidence>
<dbReference type="Gene3D" id="1.10.357.10">
    <property type="entry name" value="Tetracycline Repressor, domain 2"/>
    <property type="match status" value="1"/>
</dbReference>
<dbReference type="Pfam" id="PF00440">
    <property type="entry name" value="TetR_N"/>
    <property type="match status" value="1"/>
</dbReference>
<proteinExistence type="predicted"/>
<protein>
    <submittedName>
        <fullName evidence="4">TetR family transcriptional regulator</fullName>
    </submittedName>
</protein>
<evidence type="ECO:0000313" key="5">
    <source>
        <dbReference type="Proteomes" id="UP000295500"/>
    </source>
</evidence>
<dbReference type="Proteomes" id="UP000295500">
    <property type="component" value="Unassembled WGS sequence"/>
</dbReference>
<dbReference type="PANTHER" id="PTHR43479:SF11">
    <property type="entry name" value="ACREF_ENVCD OPERON REPRESSOR-RELATED"/>
    <property type="match status" value="1"/>
</dbReference>
<feature type="DNA-binding region" description="H-T-H motif" evidence="2">
    <location>
        <begin position="13"/>
        <end position="32"/>
    </location>
</feature>
<comment type="caution">
    <text evidence="4">The sequence shown here is derived from an EMBL/GenBank/DDBJ whole genome shotgun (WGS) entry which is preliminary data.</text>
</comment>
<dbReference type="PROSITE" id="PS50977">
    <property type="entry name" value="HTH_TETR_2"/>
    <property type="match status" value="1"/>
</dbReference>
<sequence>MSLYEEKPLEKISVKALAEKAGINRGTFYDHYLDIYDLYDRTLAAFTEDVIDIVKKLVGTFLSGDLSVVLESYPAFYESHKQMLQIFFVIRPSVRLQKALQQQVKSSICENFGFAFDDMPVEGRYIMEYITGGQLNLMTHWFVGQDPMDIESLVRLIWQINNSGPWPALLKILKENQA</sequence>
<dbReference type="InterPro" id="IPR009057">
    <property type="entry name" value="Homeodomain-like_sf"/>
</dbReference>
<evidence type="ECO:0000259" key="3">
    <source>
        <dbReference type="PROSITE" id="PS50977"/>
    </source>
</evidence>
<organism evidence="4 5">
    <name type="scientific">Aminicella lysinilytica</name>
    <dbReference type="NCBI Taxonomy" id="433323"/>
    <lineage>
        <taxon>Bacteria</taxon>
        <taxon>Bacillati</taxon>
        <taxon>Bacillota</taxon>
        <taxon>Clostridia</taxon>
        <taxon>Peptostreptococcales</taxon>
        <taxon>Anaerovoracaceae</taxon>
        <taxon>Aminicella</taxon>
    </lineage>
</organism>
<dbReference type="InterPro" id="IPR050624">
    <property type="entry name" value="HTH-type_Tx_Regulator"/>
</dbReference>
<accession>A0A4R6PZB6</accession>
<dbReference type="PANTHER" id="PTHR43479">
    <property type="entry name" value="ACREF/ENVCD OPERON REPRESSOR-RELATED"/>
    <property type="match status" value="1"/>
</dbReference>
<name>A0A4R6PZB6_9FIRM</name>
<dbReference type="InterPro" id="IPR001647">
    <property type="entry name" value="HTH_TetR"/>
</dbReference>
<evidence type="ECO:0000313" key="4">
    <source>
        <dbReference type="EMBL" id="TDP52847.1"/>
    </source>
</evidence>
<dbReference type="GO" id="GO:0003677">
    <property type="term" value="F:DNA binding"/>
    <property type="evidence" value="ECO:0007669"/>
    <property type="project" value="UniProtKB-UniRule"/>
</dbReference>
<dbReference type="EMBL" id="SNXO01000025">
    <property type="protein sequence ID" value="TDP52847.1"/>
    <property type="molecule type" value="Genomic_DNA"/>
</dbReference>
<dbReference type="AlphaFoldDB" id="A0A4R6PZB6"/>
<dbReference type="SUPFAM" id="SSF46689">
    <property type="entry name" value="Homeodomain-like"/>
    <property type="match status" value="1"/>
</dbReference>
<evidence type="ECO:0000256" key="2">
    <source>
        <dbReference type="PROSITE-ProRule" id="PRU00335"/>
    </source>
</evidence>
<gene>
    <name evidence="4" type="ORF">EV211_1251</name>
</gene>
<keyword evidence="5" id="KW-1185">Reference proteome</keyword>